<dbReference type="InterPro" id="IPR002481">
    <property type="entry name" value="FUR"/>
</dbReference>
<dbReference type="InterPro" id="IPR036388">
    <property type="entry name" value="WH-like_DNA-bd_sf"/>
</dbReference>
<evidence type="ECO:0000256" key="8">
    <source>
        <dbReference type="ARBA" id="ARBA00022833"/>
    </source>
</evidence>
<keyword evidence="12" id="KW-0408">Iron</keyword>
<comment type="subunit">
    <text evidence="3 12">Homodimer.</text>
</comment>
<evidence type="ECO:0000256" key="5">
    <source>
        <dbReference type="ARBA" id="ARBA00022490"/>
    </source>
</evidence>
<evidence type="ECO:0000256" key="11">
    <source>
        <dbReference type="ARBA" id="ARBA00023163"/>
    </source>
</evidence>
<evidence type="ECO:0000256" key="3">
    <source>
        <dbReference type="ARBA" id="ARBA00011738"/>
    </source>
</evidence>
<keyword evidence="8 12" id="KW-0862">Zinc</keyword>
<dbReference type="InterPro" id="IPR043135">
    <property type="entry name" value="Fur_C"/>
</dbReference>
<comment type="subcellular location">
    <subcellularLocation>
        <location evidence="1 12">Cytoplasm</location>
    </subcellularLocation>
</comment>
<evidence type="ECO:0000313" key="14">
    <source>
        <dbReference type="Proteomes" id="UP000595197"/>
    </source>
</evidence>
<evidence type="ECO:0000256" key="2">
    <source>
        <dbReference type="ARBA" id="ARBA00007957"/>
    </source>
</evidence>
<reference evidence="13" key="1">
    <citation type="submission" date="2021-02" db="EMBL/GenBank/DDBJ databases">
        <title>Skermanella TT6 skin isolate.</title>
        <authorList>
            <person name="Lee K."/>
            <person name="Ganzorig M."/>
        </authorList>
    </citation>
    <scope>NUCLEOTIDE SEQUENCE</scope>
    <source>
        <strain evidence="13">TT6</strain>
    </source>
</reference>
<keyword evidence="9 12" id="KW-0805">Transcription regulation</keyword>
<keyword evidence="11 12" id="KW-0804">Transcription</keyword>
<evidence type="ECO:0000256" key="1">
    <source>
        <dbReference type="ARBA" id="ARBA00004496"/>
    </source>
</evidence>
<dbReference type="CDD" id="cd07153">
    <property type="entry name" value="Fur_like"/>
    <property type="match status" value="1"/>
</dbReference>
<keyword evidence="7 12" id="KW-0479">Metal-binding</keyword>
<evidence type="ECO:0000256" key="12">
    <source>
        <dbReference type="RuleBase" id="RU364037"/>
    </source>
</evidence>
<keyword evidence="6 12" id="KW-0678">Repressor</keyword>
<dbReference type="PANTHER" id="PTHR33202">
    <property type="entry name" value="ZINC UPTAKE REGULATION PROTEIN"/>
    <property type="match status" value="1"/>
</dbReference>
<keyword evidence="10 12" id="KW-0238">DNA-binding</keyword>
<evidence type="ECO:0000256" key="6">
    <source>
        <dbReference type="ARBA" id="ARBA00022491"/>
    </source>
</evidence>
<dbReference type="Proteomes" id="UP000595197">
    <property type="component" value="Chromosome"/>
</dbReference>
<sequence>MLSRLEQICVEKGLKMTEQRRVISRVLSVATDHPDVEQVFKRAADIDDRISIATVYRTVRLLEDAGVIERLDFGDGRARFEEARDEHHHHLIDVQSGEVVEFNCDELEAIKQRIAGELGYELLGHRLELYGVPLEGSARHGAK</sequence>
<evidence type="ECO:0000256" key="4">
    <source>
        <dbReference type="ARBA" id="ARBA00020910"/>
    </source>
</evidence>
<organism evidence="13 14">
    <name type="scientific">Skermanella cutis</name>
    <dbReference type="NCBI Taxonomy" id="2775420"/>
    <lineage>
        <taxon>Bacteria</taxon>
        <taxon>Pseudomonadati</taxon>
        <taxon>Pseudomonadota</taxon>
        <taxon>Alphaproteobacteria</taxon>
        <taxon>Rhodospirillales</taxon>
        <taxon>Azospirillaceae</taxon>
        <taxon>Skermanella</taxon>
    </lineage>
</organism>
<evidence type="ECO:0000256" key="7">
    <source>
        <dbReference type="ARBA" id="ARBA00022723"/>
    </source>
</evidence>
<dbReference type="EMBL" id="CP067420">
    <property type="protein sequence ID" value="QQP92360.1"/>
    <property type="molecule type" value="Genomic_DNA"/>
</dbReference>
<dbReference type="PANTHER" id="PTHR33202:SF2">
    <property type="entry name" value="FERRIC UPTAKE REGULATION PROTEIN"/>
    <property type="match status" value="1"/>
</dbReference>
<keyword evidence="5 12" id="KW-0963">Cytoplasm</keyword>
<dbReference type="RefSeq" id="WP_201081190.1">
    <property type="nucleotide sequence ID" value="NZ_CP067420.1"/>
</dbReference>
<evidence type="ECO:0000256" key="10">
    <source>
        <dbReference type="ARBA" id="ARBA00023125"/>
    </source>
</evidence>
<dbReference type="SUPFAM" id="SSF46785">
    <property type="entry name" value="Winged helix' DNA-binding domain"/>
    <property type="match status" value="1"/>
</dbReference>
<protein>
    <recommendedName>
        <fullName evidence="4 12">Ferric uptake regulation protein</fullName>
    </recommendedName>
</protein>
<accession>A0ABX7BF15</accession>
<name>A0ABX7BF15_9PROT</name>
<evidence type="ECO:0000256" key="9">
    <source>
        <dbReference type="ARBA" id="ARBA00023015"/>
    </source>
</evidence>
<dbReference type="Gene3D" id="3.30.1490.190">
    <property type="match status" value="1"/>
</dbReference>
<comment type="similarity">
    <text evidence="2 12">Belongs to the Fur family.</text>
</comment>
<dbReference type="Pfam" id="PF01475">
    <property type="entry name" value="FUR"/>
    <property type="match status" value="1"/>
</dbReference>
<gene>
    <name evidence="12" type="primary">fur</name>
    <name evidence="13" type="ORF">IGS68_08160</name>
</gene>
<dbReference type="Gene3D" id="1.10.10.10">
    <property type="entry name" value="Winged helix-like DNA-binding domain superfamily/Winged helix DNA-binding domain"/>
    <property type="match status" value="1"/>
</dbReference>
<proteinExistence type="inferred from homology"/>
<dbReference type="InterPro" id="IPR036390">
    <property type="entry name" value="WH_DNA-bd_sf"/>
</dbReference>
<keyword evidence="14" id="KW-1185">Reference proteome</keyword>
<evidence type="ECO:0000313" key="13">
    <source>
        <dbReference type="EMBL" id="QQP92360.1"/>
    </source>
</evidence>